<proteinExistence type="predicted"/>
<name>A0A146GB31_TERSA</name>
<evidence type="ECO:0000259" key="3">
    <source>
        <dbReference type="Pfam" id="PF01471"/>
    </source>
</evidence>
<dbReference type="Proteomes" id="UP000076023">
    <property type="component" value="Unassembled WGS sequence"/>
</dbReference>
<dbReference type="InterPro" id="IPR036365">
    <property type="entry name" value="PGBD-like_sf"/>
</dbReference>
<gene>
    <name evidence="4" type="ORF">TSACC_22419</name>
</gene>
<dbReference type="Pfam" id="PF01471">
    <property type="entry name" value="PG_binding_1"/>
    <property type="match status" value="2"/>
</dbReference>
<dbReference type="STRING" id="690879.TSACC_22419"/>
<dbReference type="EMBL" id="BDCO01000002">
    <property type="protein sequence ID" value="GAT33997.1"/>
    <property type="molecule type" value="Genomic_DNA"/>
</dbReference>
<dbReference type="AlphaFoldDB" id="A0A146GB31"/>
<sequence>MKAFLRVLCCLVLAAGAARADQVVADVQKKLLKMGYYSGVVDGQMGSQTSAAIRRYQLAENLRVTGNLTPQTLDSLRVQTPPPTVQAVPPTKNPSSNPPRTAPVQSVPEYVAIADIFKGGPYISAGPEVQIATIRQAQKTLRLLGYYNGPVNGSPSPALVSALKAWQASARFRQTGRFDENTLKGLNIMPN</sequence>
<dbReference type="InterPro" id="IPR002477">
    <property type="entry name" value="Peptidoglycan-bd-like"/>
</dbReference>
<protein>
    <submittedName>
        <fullName evidence="4">Putative peptidoglycan binding domain-containing protein</fullName>
    </submittedName>
</protein>
<dbReference type="RefSeq" id="WP_075079674.1">
    <property type="nucleotide sequence ID" value="NZ_BDCO01000002.1"/>
</dbReference>
<dbReference type="InParanoid" id="A0A146GB31"/>
<feature type="chain" id="PRO_5007524901" evidence="2">
    <location>
        <begin position="21"/>
        <end position="191"/>
    </location>
</feature>
<feature type="domain" description="Peptidoglycan binding-like" evidence="3">
    <location>
        <begin position="134"/>
        <end position="184"/>
    </location>
</feature>
<evidence type="ECO:0000313" key="4">
    <source>
        <dbReference type="EMBL" id="GAT33997.1"/>
    </source>
</evidence>
<keyword evidence="2" id="KW-0732">Signal</keyword>
<dbReference type="InterPro" id="IPR036366">
    <property type="entry name" value="PGBDSf"/>
</dbReference>
<dbReference type="SUPFAM" id="SSF47090">
    <property type="entry name" value="PGBD-like"/>
    <property type="match status" value="2"/>
</dbReference>
<evidence type="ECO:0000313" key="5">
    <source>
        <dbReference type="Proteomes" id="UP000076023"/>
    </source>
</evidence>
<evidence type="ECO:0000256" key="2">
    <source>
        <dbReference type="SAM" id="SignalP"/>
    </source>
</evidence>
<reference evidence="5" key="1">
    <citation type="journal article" date="2017" name="Genome Announc.">
        <title>Draft Genome Sequence of Terrimicrobium sacchariphilum NM-5T, a Facultative Anaerobic Soil Bacterium of the Class Spartobacteria.</title>
        <authorList>
            <person name="Qiu Y.L."/>
            <person name="Tourlousse D.M."/>
            <person name="Matsuura N."/>
            <person name="Ohashi A."/>
            <person name="Sekiguchi Y."/>
        </authorList>
    </citation>
    <scope>NUCLEOTIDE SEQUENCE [LARGE SCALE GENOMIC DNA]</scope>
    <source>
        <strain evidence="5">NM-5</strain>
    </source>
</reference>
<feature type="signal peptide" evidence="2">
    <location>
        <begin position="1"/>
        <end position="20"/>
    </location>
</feature>
<feature type="domain" description="Peptidoglycan binding-like" evidence="3">
    <location>
        <begin position="23"/>
        <end position="76"/>
    </location>
</feature>
<feature type="region of interest" description="Disordered" evidence="1">
    <location>
        <begin position="73"/>
        <end position="103"/>
    </location>
</feature>
<comment type="caution">
    <text evidence="4">The sequence shown here is derived from an EMBL/GenBank/DDBJ whole genome shotgun (WGS) entry which is preliminary data.</text>
</comment>
<organism evidence="4 5">
    <name type="scientific">Terrimicrobium sacchariphilum</name>
    <dbReference type="NCBI Taxonomy" id="690879"/>
    <lineage>
        <taxon>Bacteria</taxon>
        <taxon>Pseudomonadati</taxon>
        <taxon>Verrucomicrobiota</taxon>
        <taxon>Terrimicrobiia</taxon>
        <taxon>Terrimicrobiales</taxon>
        <taxon>Terrimicrobiaceae</taxon>
        <taxon>Terrimicrobium</taxon>
    </lineage>
</organism>
<dbReference type="Gene3D" id="1.10.101.10">
    <property type="entry name" value="PGBD-like superfamily/PGBD"/>
    <property type="match status" value="2"/>
</dbReference>
<keyword evidence="5" id="KW-1185">Reference proteome</keyword>
<accession>A0A146GB31</accession>
<evidence type="ECO:0000256" key="1">
    <source>
        <dbReference type="SAM" id="MobiDB-lite"/>
    </source>
</evidence>
<dbReference type="OrthoDB" id="9798935at2"/>